<protein>
    <submittedName>
        <fullName evidence="2">Unannotated protein</fullName>
    </submittedName>
</protein>
<name>A0A6J7PHF2_9ZZZZ</name>
<evidence type="ECO:0000313" key="1">
    <source>
        <dbReference type="EMBL" id="CAB4942273.1"/>
    </source>
</evidence>
<organism evidence="2">
    <name type="scientific">freshwater metagenome</name>
    <dbReference type="NCBI Taxonomy" id="449393"/>
    <lineage>
        <taxon>unclassified sequences</taxon>
        <taxon>metagenomes</taxon>
        <taxon>ecological metagenomes</taxon>
    </lineage>
</organism>
<evidence type="ECO:0000313" key="2">
    <source>
        <dbReference type="EMBL" id="CAB5005080.1"/>
    </source>
</evidence>
<proteinExistence type="predicted"/>
<dbReference type="AlphaFoldDB" id="A0A6J7PHF2"/>
<reference evidence="2" key="1">
    <citation type="submission" date="2020-05" db="EMBL/GenBank/DDBJ databases">
        <authorList>
            <person name="Chiriac C."/>
            <person name="Salcher M."/>
            <person name="Ghai R."/>
            <person name="Kavagutti S V."/>
        </authorList>
    </citation>
    <scope>NUCLEOTIDE SEQUENCE</scope>
</reference>
<sequence length="336" mass="37409">MKRILFFLTLIGLLALPNVAKAELPGCPNTWNLPNLTVDISTSDYENYFSPSFTQIVKPGITEFSVDNVIWKKTAVFMSVYFPGNLTADRNTLLSQRIKSIATAGAGTPYGEDQLVISNLSLLTYPEIYVRNSISIEKKGCTPQTFTFSGKFPMPKIANVDFVQEFSQIEGFFRDFKAADTAKSKYYDCVNNWKSLGSKKDSIVPVERWCFLGSAFPIKGQADRSASVYLIPFSDNCLMYYPGNSNRSNGTQLMPGSNCQYAVVIGEDWKNFSNYQNDPEFAKKYLVTEVFTIKSAITSVKNPAPTKLIQITCSKGKARLVVSGKTPKCPTGYKKI</sequence>
<dbReference type="EMBL" id="CAFBNG010000127">
    <property type="protein sequence ID" value="CAB4942273.1"/>
    <property type="molecule type" value="Genomic_DNA"/>
</dbReference>
<accession>A0A6J7PHF2</accession>
<gene>
    <name evidence="1" type="ORF">UFOPK3774_00710</name>
    <name evidence="2" type="ORF">UFOPK4049_00713</name>
</gene>
<dbReference type="EMBL" id="CAFBPB010000080">
    <property type="protein sequence ID" value="CAB5005080.1"/>
    <property type="molecule type" value="Genomic_DNA"/>
</dbReference>